<keyword evidence="8" id="KW-0966">Cell projection</keyword>
<reference evidence="11 12" key="1">
    <citation type="submission" date="2015-07" db="EMBL/GenBank/DDBJ databases">
        <title>The genome of Dufourea novaeangliae.</title>
        <authorList>
            <person name="Pan H."/>
            <person name="Kapheim K."/>
        </authorList>
    </citation>
    <scope>NUCLEOTIDE SEQUENCE [LARGE SCALE GENOMIC DNA]</scope>
    <source>
        <strain evidence="11">0120121106</strain>
        <tissue evidence="11">Whole body</tissue>
    </source>
</reference>
<dbReference type="EMBL" id="KQ434931">
    <property type="protein sequence ID" value="KZC11755.1"/>
    <property type="molecule type" value="Genomic_DNA"/>
</dbReference>
<proteinExistence type="predicted"/>
<name>A0A154PIU7_DUFNO</name>
<dbReference type="Pfam" id="PF00566">
    <property type="entry name" value="RabGAP-TBC"/>
    <property type="match status" value="1"/>
</dbReference>
<dbReference type="AlphaFoldDB" id="A0A154PIU7"/>
<evidence type="ECO:0000256" key="4">
    <source>
        <dbReference type="ARBA" id="ARBA00022574"/>
    </source>
</evidence>
<dbReference type="STRING" id="178035.A0A154PIU7"/>
<evidence type="ECO:0000256" key="2">
    <source>
        <dbReference type="ARBA" id="ARBA00004245"/>
    </source>
</evidence>
<keyword evidence="7" id="KW-0206">Cytoskeleton</keyword>
<evidence type="ECO:0000313" key="11">
    <source>
        <dbReference type="EMBL" id="KZC11755.1"/>
    </source>
</evidence>
<dbReference type="InterPro" id="IPR051570">
    <property type="entry name" value="TBC1_cilium_biogenesis"/>
</dbReference>
<dbReference type="GO" id="GO:0036064">
    <property type="term" value="C:ciliary basal body"/>
    <property type="evidence" value="ECO:0007669"/>
    <property type="project" value="TreeGrafter"/>
</dbReference>
<dbReference type="InterPro" id="IPR036322">
    <property type="entry name" value="WD40_repeat_dom_sf"/>
</dbReference>
<comment type="subcellular location">
    <subcellularLocation>
        <location evidence="1">Cell projection</location>
        <location evidence="1">Cilium</location>
    </subcellularLocation>
    <subcellularLocation>
        <location evidence="2">Cytoplasm</location>
        <location evidence="2">Cytoskeleton</location>
    </subcellularLocation>
</comment>
<keyword evidence="5" id="KW-0677">Repeat</keyword>
<dbReference type="PROSITE" id="PS50086">
    <property type="entry name" value="TBC_RABGAP"/>
    <property type="match status" value="1"/>
</dbReference>
<dbReference type="OrthoDB" id="5578278at2759"/>
<dbReference type="Gene3D" id="1.10.472.80">
    <property type="entry name" value="Ypt/Rab-GAP domain of gyp1p, domain 3"/>
    <property type="match status" value="1"/>
</dbReference>
<protein>
    <submittedName>
        <fullName evidence="11">WD repeat-containing protein 67</fullName>
    </submittedName>
</protein>
<accession>A0A154PIU7</accession>
<evidence type="ECO:0000256" key="5">
    <source>
        <dbReference type="ARBA" id="ARBA00022737"/>
    </source>
</evidence>
<evidence type="ECO:0000256" key="1">
    <source>
        <dbReference type="ARBA" id="ARBA00004138"/>
    </source>
</evidence>
<evidence type="ECO:0000256" key="7">
    <source>
        <dbReference type="ARBA" id="ARBA00023212"/>
    </source>
</evidence>
<evidence type="ECO:0000259" key="10">
    <source>
        <dbReference type="PROSITE" id="PS50086"/>
    </source>
</evidence>
<dbReference type="InterPro" id="IPR000195">
    <property type="entry name" value="Rab-GAP-TBC_dom"/>
</dbReference>
<dbReference type="GO" id="GO:0060271">
    <property type="term" value="P:cilium assembly"/>
    <property type="evidence" value="ECO:0007669"/>
    <property type="project" value="TreeGrafter"/>
</dbReference>
<dbReference type="SUPFAM" id="SSF47923">
    <property type="entry name" value="Ypt/Rab-GAP domain of gyp1p"/>
    <property type="match status" value="1"/>
</dbReference>
<organism evidence="11 12">
    <name type="scientific">Dufourea novaeangliae</name>
    <name type="common">Sweat bee</name>
    <dbReference type="NCBI Taxonomy" id="178035"/>
    <lineage>
        <taxon>Eukaryota</taxon>
        <taxon>Metazoa</taxon>
        <taxon>Ecdysozoa</taxon>
        <taxon>Arthropoda</taxon>
        <taxon>Hexapoda</taxon>
        <taxon>Insecta</taxon>
        <taxon>Pterygota</taxon>
        <taxon>Neoptera</taxon>
        <taxon>Endopterygota</taxon>
        <taxon>Hymenoptera</taxon>
        <taxon>Apocrita</taxon>
        <taxon>Aculeata</taxon>
        <taxon>Apoidea</taxon>
        <taxon>Anthophila</taxon>
        <taxon>Halictidae</taxon>
        <taxon>Rophitinae</taxon>
        <taxon>Dufourea</taxon>
    </lineage>
</organism>
<evidence type="ECO:0000256" key="9">
    <source>
        <dbReference type="SAM" id="Coils"/>
    </source>
</evidence>
<dbReference type="Proteomes" id="UP000076502">
    <property type="component" value="Unassembled WGS sequence"/>
</dbReference>
<dbReference type="InterPro" id="IPR035969">
    <property type="entry name" value="Rab-GAP_TBC_sf"/>
</dbReference>
<keyword evidence="3" id="KW-0963">Cytoplasm</keyword>
<dbReference type="SUPFAM" id="SSF50978">
    <property type="entry name" value="WD40 repeat-like"/>
    <property type="match status" value="1"/>
</dbReference>
<keyword evidence="6 9" id="KW-0175">Coiled coil</keyword>
<dbReference type="PANTHER" id="PTHR19853:SF1">
    <property type="entry name" value="TBC1 DOMAIN FAMILY MEMBER 31"/>
    <property type="match status" value="1"/>
</dbReference>
<evidence type="ECO:0000256" key="6">
    <source>
        <dbReference type="ARBA" id="ARBA00023054"/>
    </source>
</evidence>
<dbReference type="PANTHER" id="PTHR19853">
    <property type="entry name" value="WD REPEAT CONTAINING PROTEIN 3 WDR3"/>
    <property type="match status" value="1"/>
</dbReference>
<sequence>MTGIQNKIVILNTCEWNLLKTFHLPDNIIGVKQLSLVPSPLDGGANNTLVCISSNCSLYIFDLNQACIIHTLQPIKPVKKIVVSITGRYIAIVELEGHLKLMLVEKLFMEKCEPVKKLNEPCRPVAHGIPDHLQCVRQLMKQELHLQRLIPILKEFEEYPEKYRALIWSTILELPGNRSAYCALANKVINVRVTSDLLKDYPLANRSKKIMLMTTMNCLIQWCPLLSQCSFLPHLVFPFLMVFQKDPLLGFELIISILLNYCQKWFEYYPLPPLNVLGIIENILLQADPALLNVFCERGITSSEYAWPLLKTVMSEVLCGPEWLILWDHLISYKNPLLLLTSVVAYSICSREIIISSLHSAERFKRYYSSQGHITAKELLKVAQRLDKETPLRSHPSHYLRNELIPLPTKGPYLPFLLNDFPKFLTDEVSVLELEKLKETERSVREHNHKTMKVAEEKRLKHEAKAFMNQIHQERLNEVERCIKEQLSDVDWRLGRATTHKPEMQHVHDIPEVNIDDSSDEDILDSRNDKSKHYKQLQQNVDKLEYEVHSLLNSIRSQKSRVECT</sequence>
<evidence type="ECO:0000313" key="12">
    <source>
        <dbReference type="Proteomes" id="UP000076502"/>
    </source>
</evidence>
<keyword evidence="12" id="KW-1185">Reference proteome</keyword>
<evidence type="ECO:0000256" key="3">
    <source>
        <dbReference type="ARBA" id="ARBA00022490"/>
    </source>
</evidence>
<keyword evidence="4" id="KW-0853">WD repeat</keyword>
<feature type="domain" description="Rab-GAP TBC" evidence="10">
    <location>
        <begin position="158"/>
        <end position="334"/>
    </location>
</feature>
<evidence type="ECO:0000256" key="8">
    <source>
        <dbReference type="ARBA" id="ARBA00023273"/>
    </source>
</evidence>
<gene>
    <name evidence="11" type="ORF">WN55_03591</name>
</gene>
<feature type="coiled-coil region" evidence="9">
    <location>
        <begin position="527"/>
        <end position="554"/>
    </location>
</feature>